<sequence>MCFRGGLNFGRARWMTLDSLDVIRATQLRFDLHKTAIASLAFLVWYPFFIFLSLCLDFQPPRENAVTFDEEVQYIWSKPWSAWVKTVFLFLRYFPLAIQLHVVFHGFDIHPHHLYRCNRILDEKIIQQQHLAHSALRTWYISQVVVAHLAMTGVEVVMMARVYALYHNSRWVGGGFLCLWLGETLVVIAGLFITLPGIHFEPEQFLLSVPHSFAYLAISALVSQAIILGLTLLRFFQGQWSGTSLGKLLLVDGCIVYVVFFATTFTAAFYSIMGLKLGMTEYAWFLSIISAAGCRLILNMQRLPSRNPDRSFYRSSSLELTTLHHDIELSTVHHHPEP</sequence>
<feature type="domain" description="DUF6533" evidence="2">
    <location>
        <begin position="65"/>
        <end position="97"/>
    </location>
</feature>
<comment type="caution">
    <text evidence="3">The sequence shown here is derived from an EMBL/GenBank/DDBJ whole genome shotgun (WGS) entry which is preliminary data.</text>
</comment>
<feature type="transmembrane region" description="Helical" evidence="1">
    <location>
        <begin position="36"/>
        <end position="56"/>
    </location>
</feature>
<dbReference type="EMBL" id="JARIHO010000020">
    <property type="protein sequence ID" value="KAJ7346701.1"/>
    <property type="molecule type" value="Genomic_DNA"/>
</dbReference>
<dbReference type="Proteomes" id="UP001218218">
    <property type="component" value="Unassembled WGS sequence"/>
</dbReference>
<accession>A0AAD6ZZS4</accession>
<feature type="transmembrane region" description="Helical" evidence="1">
    <location>
        <begin position="248"/>
        <end position="270"/>
    </location>
</feature>
<keyword evidence="1" id="KW-1133">Transmembrane helix</keyword>
<gene>
    <name evidence="3" type="ORF">DFH08DRAFT_199131</name>
</gene>
<feature type="transmembrane region" description="Helical" evidence="1">
    <location>
        <begin position="171"/>
        <end position="193"/>
    </location>
</feature>
<keyword evidence="1" id="KW-0812">Transmembrane</keyword>
<dbReference type="InterPro" id="IPR045340">
    <property type="entry name" value="DUF6533"/>
</dbReference>
<name>A0AAD6ZZS4_9AGAR</name>
<feature type="transmembrane region" description="Helical" evidence="1">
    <location>
        <begin position="213"/>
        <end position="236"/>
    </location>
</feature>
<keyword evidence="1" id="KW-0472">Membrane</keyword>
<dbReference type="Pfam" id="PF20151">
    <property type="entry name" value="DUF6533"/>
    <property type="match status" value="1"/>
</dbReference>
<evidence type="ECO:0000313" key="4">
    <source>
        <dbReference type="Proteomes" id="UP001218218"/>
    </source>
</evidence>
<dbReference type="AlphaFoldDB" id="A0AAD6ZZS4"/>
<feature type="transmembrane region" description="Helical" evidence="1">
    <location>
        <begin position="82"/>
        <end position="104"/>
    </location>
</feature>
<keyword evidence="4" id="KW-1185">Reference proteome</keyword>
<protein>
    <recommendedName>
        <fullName evidence="2">DUF6533 domain-containing protein</fullName>
    </recommendedName>
</protein>
<feature type="transmembrane region" description="Helical" evidence="1">
    <location>
        <begin position="282"/>
        <end position="298"/>
    </location>
</feature>
<evidence type="ECO:0000259" key="2">
    <source>
        <dbReference type="Pfam" id="PF20151"/>
    </source>
</evidence>
<organism evidence="3 4">
    <name type="scientific">Mycena albidolilacea</name>
    <dbReference type="NCBI Taxonomy" id="1033008"/>
    <lineage>
        <taxon>Eukaryota</taxon>
        <taxon>Fungi</taxon>
        <taxon>Dikarya</taxon>
        <taxon>Basidiomycota</taxon>
        <taxon>Agaricomycotina</taxon>
        <taxon>Agaricomycetes</taxon>
        <taxon>Agaricomycetidae</taxon>
        <taxon>Agaricales</taxon>
        <taxon>Marasmiineae</taxon>
        <taxon>Mycenaceae</taxon>
        <taxon>Mycena</taxon>
    </lineage>
</organism>
<evidence type="ECO:0000313" key="3">
    <source>
        <dbReference type="EMBL" id="KAJ7346701.1"/>
    </source>
</evidence>
<feature type="transmembrane region" description="Helical" evidence="1">
    <location>
        <begin position="140"/>
        <end position="164"/>
    </location>
</feature>
<proteinExistence type="predicted"/>
<evidence type="ECO:0000256" key="1">
    <source>
        <dbReference type="SAM" id="Phobius"/>
    </source>
</evidence>
<reference evidence="3" key="1">
    <citation type="submission" date="2023-03" db="EMBL/GenBank/DDBJ databases">
        <title>Massive genome expansion in bonnet fungi (Mycena s.s.) driven by repeated elements and novel gene families across ecological guilds.</title>
        <authorList>
            <consortium name="Lawrence Berkeley National Laboratory"/>
            <person name="Harder C.B."/>
            <person name="Miyauchi S."/>
            <person name="Viragh M."/>
            <person name="Kuo A."/>
            <person name="Thoen E."/>
            <person name="Andreopoulos B."/>
            <person name="Lu D."/>
            <person name="Skrede I."/>
            <person name="Drula E."/>
            <person name="Henrissat B."/>
            <person name="Morin E."/>
            <person name="Kohler A."/>
            <person name="Barry K."/>
            <person name="LaButti K."/>
            <person name="Morin E."/>
            <person name="Salamov A."/>
            <person name="Lipzen A."/>
            <person name="Mereny Z."/>
            <person name="Hegedus B."/>
            <person name="Baldrian P."/>
            <person name="Stursova M."/>
            <person name="Weitz H."/>
            <person name="Taylor A."/>
            <person name="Grigoriev I.V."/>
            <person name="Nagy L.G."/>
            <person name="Martin F."/>
            <person name="Kauserud H."/>
        </authorList>
    </citation>
    <scope>NUCLEOTIDE SEQUENCE</scope>
    <source>
        <strain evidence="3">CBHHK002</strain>
    </source>
</reference>